<dbReference type="PANTHER" id="PTHR43046:SF2">
    <property type="entry name" value="8-OXO-DGTP DIPHOSPHATASE-RELATED"/>
    <property type="match status" value="1"/>
</dbReference>
<name>A0ABX5SHX4_9LACO</name>
<feature type="domain" description="Nudix hydrolase" evidence="3">
    <location>
        <begin position="41"/>
        <end position="175"/>
    </location>
</feature>
<dbReference type="Gene3D" id="3.90.79.10">
    <property type="entry name" value="Nucleoside Triphosphate Pyrophosphohydrolase"/>
    <property type="match status" value="1"/>
</dbReference>
<reference evidence="4 5" key="1">
    <citation type="submission" date="2019-03" db="EMBL/GenBank/DDBJ databases">
        <title>Complete Genome Sequence of Leuconostoc kimchii strain NKJ218 Isolated from Homemade Kimchi.</title>
        <authorList>
            <person name="Jung J.Y."/>
            <person name="Jin H.M."/>
            <person name="Jung J.-W."/>
            <person name="Lee S.-Y."/>
            <person name="Ryu B.-G."/>
            <person name="Han S.-S."/>
            <person name="Kang H.K."/>
            <person name="Choi H.W."/>
            <person name="Chung E.J."/>
            <person name="Choi K.-M."/>
        </authorList>
    </citation>
    <scope>NUCLEOTIDE SEQUENCE [LARGE SCALE GENOMIC DNA]</scope>
    <source>
        <strain evidence="4 5">NKJ218</strain>
    </source>
</reference>
<dbReference type="Pfam" id="PF00293">
    <property type="entry name" value="NUDIX"/>
    <property type="match status" value="1"/>
</dbReference>
<dbReference type="InterPro" id="IPR014937">
    <property type="entry name" value="DUF1810"/>
</dbReference>
<accession>A0ABX5SHX4</accession>
<evidence type="ECO:0000256" key="1">
    <source>
        <dbReference type="ARBA" id="ARBA00001946"/>
    </source>
</evidence>
<keyword evidence="5" id="KW-1185">Reference proteome</keyword>
<evidence type="ECO:0000256" key="2">
    <source>
        <dbReference type="ARBA" id="ARBA00022801"/>
    </source>
</evidence>
<comment type="cofactor">
    <cofactor evidence="1">
        <name>Mg(2+)</name>
        <dbReference type="ChEBI" id="CHEBI:18420"/>
    </cofactor>
</comment>
<dbReference type="SUPFAM" id="SSF140736">
    <property type="entry name" value="Rv1873-like"/>
    <property type="match status" value="1"/>
</dbReference>
<gene>
    <name evidence="4" type="ORF">EW139_01905</name>
</gene>
<dbReference type="PANTHER" id="PTHR43046">
    <property type="entry name" value="GDP-MANNOSE MANNOSYL HYDROLASE"/>
    <property type="match status" value="1"/>
</dbReference>
<dbReference type="SUPFAM" id="SSF55811">
    <property type="entry name" value="Nudix"/>
    <property type="match status" value="1"/>
</dbReference>
<dbReference type="InterPro" id="IPR015797">
    <property type="entry name" value="NUDIX_hydrolase-like_dom_sf"/>
</dbReference>
<dbReference type="PROSITE" id="PS51462">
    <property type="entry name" value="NUDIX"/>
    <property type="match status" value="1"/>
</dbReference>
<dbReference type="Pfam" id="PF08837">
    <property type="entry name" value="DUF1810"/>
    <property type="match status" value="1"/>
</dbReference>
<evidence type="ECO:0000313" key="4">
    <source>
        <dbReference type="EMBL" id="QBR46947.1"/>
    </source>
</evidence>
<evidence type="ECO:0000313" key="5">
    <source>
        <dbReference type="Proteomes" id="UP000295756"/>
    </source>
</evidence>
<proteinExistence type="predicted"/>
<protein>
    <submittedName>
        <fullName evidence="4">DUF1810 family protein</fullName>
    </submittedName>
</protein>
<dbReference type="Gene3D" id="1.25.40.380">
    <property type="entry name" value="Protein of unknown function DUF1810"/>
    <property type="match status" value="1"/>
</dbReference>
<dbReference type="InterPro" id="IPR000086">
    <property type="entry name" value="NUDIX_hydrolase_dom"/>
</dbReference>
<keyword evidence="2" id="KW-0378">Hydrolase</keyword>
<organism evidence="4 5">
    <name type="scientific">Leuconostoc kimchii</name>
    <dbReference type="NCBI Taxonomy" id="136609"/>
    <lineage>
        <taxon>Bacteria</taxon>
        <taxon>Bacillati</taxon>
        <taxon>Bacillota</taxon>
        <taxon>Bacilli</taxon>
        <taxon>Lactobacillales</taxon>
        <taxon>Lactobacillaceae</taxon>
        <taxon>Leuconostoc</taxon>
    </lineage>
</organism>
<sequence length="330" mass="37643">MNTKGQHQCLLLVNVDRDENMPYKDSYVAKIRERVGHEFELVMPTTDVVIENEQGELLMIFNRDFQGWAFPGGYVEPEMSWPENAAREVLEEAGVHADADDLKLIGTISGRNYKAQYPNGDIAKLYSNIFLLDQWDAETSKIDVTEIDAKKWVSPKTIDHMHLTFSGQATYRLYRAYKKNGNAQVLTIDREIQRFLDAQNGEIVGVNNYQDALKELSNGKKLTHWMWFVLPQLRALGRSERAIYYGIKGLHEAHEYLADDILNTRLEKIVATTLSLQGNDPIALFGEIDAIKFQASLTLFAQVADTKLYHSALDKYFNGQPHAETLKLLK</sequence>
<evidence type="ECO:0000259" key="3">
    <source>
        <dbReference type="PROSITE" id="PS51462"/>
    </source>
</evidence>
<dbReference type="InterPro" id="IPR036287">
    <property type="entry name" value="Rv1873-like_sf"/>
</dbReference>
<dbReference type="Proteomes" id="UP000295756">
    <property type="component" value="Chromosome"/>
</dbReference>
<dbReference type="EMBL" id="CP037939">
    <property type="protein sequence ID" value="QBR46947.1"/>
    <property type="molecule type" value="Genomic_DNA"/>
</dbReference>